<dbReference type="InterPro" id="IPR027417">
    <property type="entry name" value="P-loop_NTPase"/>
</dbReference>
<dbReference type="EMBL" id="CAIL01000251">
    <property type="protein sequence ID" value="CCI14967.1"/>
    <property type="molecule type" value="Genomic_DNA"/>
</dbReference>
<name>I4GYU3_MICAE</name>
<dbReference type="Pfam" id="PF13175">
    <property type="entry name" value="AAA_15"/>
    <property type="match status" value="1"/>
</dbReference>
<dbReference type="Gene3D" id="3.40.50.300">
    <property type="entry name" value="P-loop containing nucleotide triphosphate hydrolases"/>
    <property type="match status" value="1"/>
</dbReference>
<dbReference type="GO" id="GO:0006302">
    <property type="term" value="P:double-strand break repair"/>
    <property type="evidence" value="ECO:0007669"/>
    <property type="project" value="TreeGrafter"/>
</dbReference>
<dbReference type="PANTHER" id="PTHR32182">
    <property type="entry name" value="DNA REPLICATION AND REPAIR PROTEIN RECF"/>
    <property type="match status" value="1"/>
</dbReference>
<organism evidence="2 3">
    <name type="scientific">Microcystis aeruginosa PCC 9806</name>
    <dbReference type="NCBI Taxonomy" id="1160282"/>
    <lineage>
        <taxon>Bacteria</taxon>
        <taxon>Bacillati</taxon>
        <taxon>Cyanobacteriota</taxon>
        <taxon>Cyanophyceae</taxon>
        <taxon>Oscillatoriophycideae</taxon>
        <taxon>Chroococcales</taxon>
        <taxon>Microcystaceae</taxon>
        <taxon>Microcystis</taxon>
    </lineage>
</organism>
<dbReference type="AlphaFoldDB" id="I4GYU3"/>
<sequence>MLTSLTLRNFKSYQEATLSLAPITFLIGANASGKSNALEAIRLLSWLAKGSRLDDIERNIQSGNAIARGQALDLFGAEKEYFTLGTHIDNAPHGWTDFEIEIGLLSDQLIISGESVSKAGKYLYKIDGDTNPHTDEIRVMYNNFKKGKNKPYIPCSKLIFQELKEKIKAGESLFCQCVTGYKLRKPRINLTHDCYRGELRLGNFPLNFPHLFIKKYYNKHGYIQKS</sequence>
<dbReference type="RefSeq" id="WP_002780982.1">
    <property type="nucleotide sequence ID" value="NZ_HE973224.1"/>
</dbReference>
<evidence type="ECO:0000313" key="3">
    <source>
        <dbReference type="Proteomes" id="UP000003273"/>
    </source>
</evidence>
<dbReference type="Proteomes" id="UP000003273">
    <property type="component" value="Unassembled WGS sequence"/>
</dbReference>
<dbReference type="PANTHER" id="PTHR32182:SF0">
    <property type="entry name" value="DNA REPLICATION AND REPAIR PROTEIN RECF"/>
    <property type="match status" value="1"/>
</dbReference>
<feature type="domain" description="Endonuclease GajA/Old nuclease/RecF-like AAA" evidence="1">
    <location>
        <begin position="1"/>
        <end position="147"/>
    </location>
</feature>
<proteinExistence type="predicted"/>
<dbReference type="InterPro" id="IPR041685">
    <property type="entry name" value="AAA_GajA/Old/RecF-like"/>
</dbReference>
<dbReference type="HOGENOM" id="CLU_106668_0_0_3"/>
<comment type="caution">
    <text evidence="2">The sequence shown here is derived from an EMBL/GenBank/DDBJ whole genome shotgun (WGS) entry which is preliminary data.</text>
</comment>
<evidence type="ECO:0000259" key="1">
    <source>
        <dbReference type="Pfam" id="PF13175"/>
    </source>
</evidence>
<dbReference type="GO" id="GO:0000731">
    <property type="term" value="P:DNA synthesis involved in DNA repair"/>
    <property type="evidence" value="ECO:0007669"/>
    <property type="project" value="TreeGrafter"/>
</dbReference>
<dbReference type="SUPFAM" id="SSF52540">
    <property type="entry name" value="P-loop containing nucleoside triphosphate hydrolases"/>
    <property type="match status" value="1"/>
</dbReference>
<protein>
    <recommendedName>
        <fullName evidence="1">Endonuclease GajA/Old nuclease/RecF-like AAA domain-containing protein</fullName>
    </recommendedName>
</protein>
<reference evidence="2 3" key="1">
    <citation type="submission" date="2012-04" db="EMBL/GenBank/DDBJ databases">
        <authorList>
            <person name="Genoscope - CEA"/>
        </authorList>
    </citation>
    <scope>NUCLEOTIDE SEQUENCE [LARGE SCALE GENOMIC DNA]</scope>
    <source>
        <strain evidence="2 3">9806</strain>
    </source>
</reference>
<gene>
    <name evidence="2" type="ORF">MICAE_450018</name>
</gene>
<accession>I4GYU3</accession>
<evidence type="ECO:0000313" key="2">
    <source>
        <dbReference type="EMBL" id="CCI14967.1"/>
    </source>
</evidence>